<dbReference type="GO" id="GO:0000271">
    <property type="term" value="P:polysaccharide biosynthetic process"/>
    <property type="evidence" value="ECO:0007669"/>
    <property type="project" value="TreeGrafter"/>
</dbReference>
<dbReference type="InterPro" id="IPR015421">
    <property type="entry name" value="PyrdxlP-dep_Trfase_major"/>
</dbReference>
<dbReference type="EC" id="2.6.1.102" evidence="8"/>
<dbReference type="PANTHER" id="PTHR30244">
    <property type="entry name" value="TRANSAMINASE"/>
    <property type="match status" value="1"/>
</dbReference>
<dbReference type="Gene3D" id="3.40.640.10">
    <property type="entry name" value="Type I PLP-dependent aspartate aminotransferase-like (Major domain)"/>
    <property type="match status" value="1"/>
</dbReference>
<evidence type="ECO:0000256" key="10">
    <source>
        <dbReference type="PIRSR" id="PIRSR000390-1"/>
    </source>
</evidence>
<evidence type="ECO:0000256" key="5">
    <source>
        <dbReference type="ARBA" id="ARBA00022898"/>
    </source>
</evidence>
<evidence type="ECO:0000256" key="8">
    <source>
        <dbReference type="ARBA" id="ARBA00066317"/>
    </source>
</evidence>
<dbReference type="Pfam" id="PF01041">
    <property type="entry name" value="DegT_DnrJ_EryC1"/>
    <property type="match status" value="1"/>
</dbReference>
<dbReference type="AlphaFoldDB" id="A0A5M6DEM6"/>
<evidence type="ECO:0000256" key="7">
    <source>
        <dbReference type="ARBA" id="ARBA00051587"/>
    </source>
</evidence>
<keyword evidence="5 11" id="KW-0663">Pyridoxal phosphate</keyword>
<gene>
    <name evidence="13" type="ORF">F0145_13770</name>
</gene>
<reference evidence="13 14" key="1">
    <citation type="submission" date="2019-09" db="EMBL/GenBank/DDBJ databases">
        <title>Genome sequence and assembly of Adhaeribacter sp.</title>
        <authorList>
            <person name="Chhetri G."/>
        </authorList>
    </citation>
    <scope>NUCLEOTIDE SEQUENCE [LARGE SCALE GENOMIC DNA]</scope>
    <source>
        <strain evidence="13 14">DK36</strain>
    </source>
</reference>
<comment type="caution">
    <text evidence="13">The sequence shown here is derived from an EMBL/GenBank/DDBJ whole genome shotgun (WGS) entry which is preliminary data.</text>
</comment>
<evidence type="ECO:0000256" key="12">
    <source>
        <dbReference type="RuleBase" id="RU004508"/>
    </source>
</evidence>
<feature type="modified residue" description="N6-(pyridoxal phosphate)lysine" evidence="11">
    <location>
        <position position="181"/>
    </location>
</feature>
<evidence type="ECO:0000256" key="2">
    <source>
        <dbReference type="ARBA" id="ARBA00005125"/>
    </source>
</evidence>
<dbReference type="GO" id="GO:0030170">
    <property type="term" value="F:pyridoxal phosphate binding"/>
    <property type="evidence" value="ECO:0007669"/>
    <property type="project" value="TreeGrafter"/>
</dbReference>
<dbReference type="Proteomes" id="UP000323426">
    <property type="component" value="Unassembled WGS sequence"/>
</dbReference>
<evidence type="ECO:0000256" key="6">
    <source>
        <dbReference type="ARBA" id="ARBA00037999"/>
    </source>
</evidence>
<accession>A0A5M6DEM6</accession>
<evidence type="ECO:0000256" key="11">
    <source>
        <dbReference type="PIRSR" id="PIRSR000390-2"/>
    </source>
</evidence>
<dbReference type="PANTHER" id="PTHR30244:SF34">
    <property type="entry name" value="DTDP-4-AMINO-4,6-DIDEOXYGALACTOSE TRANSAMINASE"/>
    <property type="match status" value="1"/>
</dbReference>
<dbReference type="InterPro" id="IPR015424">
    <property type="entry name" value="PyrdxlP-dep_Trfase"/>
</dbReference>
<comment type="similarity">
    <text evidence="6 12">Belongs to the DegT/DnrJ/EryC1 family.</text>
</comment>
<dbReference type="CDD" id="cd00616">
    <property type="entry name" value="AHBA_syn"/>
    <property type="match status" value="1"/>
</dbReference>
<evidence type="ECO:0000256" key="4">
    <source>
        <dbReference type="ARBA" id="ARBA00022679"/>
    </source>
</evidence>
<dbReference type="GO" id="GO:0102933">
    <property type="term" value="F:GDP-4-dehydro-6-deoxy-D-mannose-4-aminotransferase activity"/>
    <property type="evidence" value="ECO:0007669"/>
    <property type="project" value="UniProtKB-EC"/>
</dbReference>
<protein>
    <recommendedName>
        <fullName evidence="9">GDP-perosamine synthase</fullName>
        <ecNumber evidence="8">2.6.1.102</ecNumber>
    </recommendedName>
</protein>
<evidence type="ECO:0000313" key="14">
    <source>
        <dbReference type="Proteomes" id="UP000323426"/>
    </source>
</evidence>
<dbReference type="InterPro" id="IPR015422">
    <property type="entry name" value="PyrdxlP-dep_Trfase_small"/>
</dbReference>
<comment type="catalytic activity">
    <reaction evidence="7">
        <text>GDP-alpha-D-perosamine + 2-oxoglutarate = GDP-4-dehydro-alpha-D-rhamnose + L-glutamate</text>
        <dbReference type="Rhea" id="RHEA:36779"/>
        <dbReference type="ChEBI" id="CHEBI:16810"/>
        <dbReference type="ChEBI" id="CHEBI:29985"/>
        <dbReference type="ChEBI" id="CHEBI:57964"/>
        <dbReference type="ChEBI" id="CHEBI:73996"/>
        <dbReference type="EC" id="2.6.1.102"/>
    </reaction>
</comment>
<comment type="cofactor">
    <cofactor evidence="1">
        <name>pyridoxal 5'-phosphate</name>
        <dbReference type="ChEBI" id="CHEBI:597326"/>
    </cofactor>
</comment>
<feature type="active site" description="Proton acceptor" evidence="10">
    <location>
        <position position="181"/>
    </location>
</feature>
<evidence type="ECO:0000256" key="3">
    <source>
        <dbReference type="ARBA" id="ARBA00022576"/>
    </source>
</evidence>
<comment type="pathway">
    <text evidence="2">Bacterial outer membrane biogenesis; LPS O-antigen biosynthesis.</text>
</comment>
<dbReference type="Gene3D" id="3.90.1150.10">
    <property type="entry name" value="Aspartate Aminotransferase, domain 1"/>
    <property type="match status" value="1"/>
</dbReference>
<name>A0A5M6DEM6_9BACT</name>
<dbReference type="EMBL" id="VWSF01000010">
    <property type="protein sequence ID" value="KAA5544752.1"/>
    <property type="molecule type" value="Genomic_DNA"/>
</dbReference>
<dbReference type="SUPFAM" id="SSF53383">
    <property type="entry name" value="PLP-dependent transferases"/>
    <property type="match status" value="1"/>
</dbReference>
<evidence type="ECO:0000313" key="13">
    <source>
        <dbReference type="EMBL" id="KAA5544752.1"/>
    </source>
</evidence>
<keyword evidence="14" id="KW-1185">Reference proteome</keyword>
<dbReference type="InterPro" id="IPR000653">
    <property type="entry name" value="DegT/StrS_aminotransferase"/>
</dbReference>
<proteinExistence type="inferred from homology"/>
<dbReference type="FunFam" id="3.40.640.10:FF:000090">
    <property type="entry name" value="Pyridoxal phosphate-dependent aminotransferase"/>
    <property type="match status" value="1"/>
</dbReference>
<evidence type="ECO:0000256" key="1">
    <source>
        <dbReference type="ARBA" id="ARBA00001933"/>
    </source>
</evidence>
<dbReference type="PIRSF" id="PIRSF000390">
    <property type="entry name" value="PLP_StrS"/>
    <property type="match status" value="1"/>
</dbReference>
<keyword evidence="4 13" id="KW-0808">Transferase</keyword>
<organism evidence="13 14">
    <name type="scientific">Adhaeribacter rhizoryzae</name>
    <dbReference type="NCBI Taxonomy" id="2607907"/>
    <lineage>
        <taxon>Bacteria</taxon>
        <taxon>Pseudomonadati</taxon>
        <taxon>Bacteroidota</taxon>
        <taxon>Cytophagia</taxon>
        <taxon>Cytophagales</taxon>
        <taxon>Hymenobacteraceae</taxon>
        <taxon>Adhaeribacter</taxon>
    </lineage>
</organism>
<sequence>MILVNEPLFLGNEKAYLNQCIDTNWVSSDGPFVKKFEEMFAAYLGVKHAIAVSNGTVAIELAIAALDLQPGDEVILPAHTIISCPMGIIRRGAVPVLVDVDSETWNLDVNQVESKITPRTKAIMPVHIFGQSCDMQPILALSQKYGLYIIEDAAEAHGAEYNGQKCGSMGHIATFSFYANKIVTTGEGGMVVTNDDVIAERARSYRNLCFQPQQRFLHEELGYNFRLTNLQAALGVAQMENIEKLIAIKQEQGANYTSRLQDTPGIQLQKVEPYAKHVYWVFGLLLDDAVPFDAFDWAKQLLAKGVQTRPFFWPIHEQPVFHKMDLFKEESYPVASKLARRGLYVPSGMGLKTEDLEKVCVIVKETLSVYAA</sequence>
<evidence type="ECO:0000256" key="9">
    <source>
        <dbReference type="ARBA" id="ARBA00074221"/>
    </source>
</evidence>
<keyword evidence="3 13" id="KW-0032">Aminotransferase</keyword>
<dbReference type="RefSeq" id="WP_150089002.1">
    <property type="nucleotide sequence ID" value="NZ_VWSF01000010.1"/>
</dbReference>